<feature type="domain" description="DUF3965" evidence="1">
    <location>
        <begin position="91"/>
        <end position="379"/>
    </location>
</feature>
<dbReference type="Pfam" id="PF13142">
    <property type="entry name" value="DUF3960"/>
    <property type="match status" value="1"/>
</dbReference>
<dbReference type="Pfam" id="PF13112">
    <property type="entry name" value="DUF3965"/>
    <property type="match status" value="1"/>
</dbReference>
<protein>
    <submittedName>
        <fullName evidence="3">DUF3965 domain-containing protein</fullName>
    </submittedName>
</protein>
<feature type="domain" description="DUF3960" evidence="2">
    <location>
        <begin position="1"/>
        <end position="89"/>
    </location>
</feature>
<comment type="caution">
    <text evidence="3">The sequence shown here is derived from an EMBL/GenBank/DDBJ whole genome shotgun (WGS) entry which is preliminary data.</text>
</comment>
<dbReference type="Proteomes" id="UP001156102">
    <property type="component" value="Unassembled WGS sequence"/>
</dbReference>
<dbReference type="RefSeq" id="WP_254758046.1">
    <property type="nucleotide sequence ID" value="NZ_JANCLT010000003.1"/>
</dbReference>
<organism evidence="3 4">
    <name type="scientific">Ectobacillus ponti</name>
    <dbReference type="NCBI Taxonomy" id="2961894"/>
    <lineage>
        <taxon>Bacteria</taxon>
        <taxon>Bacillati</taxon>
        <taxon>Bacillota</taxon>
        <taxon>Bacilli</taxon>
        <taxon>Bacillales</taxon>
        <taxon>Bacillaceae</taxon>
        <taxon>Ectobacillus</taxon>
    </lineage>
</organism>
<accession>A0AA42BNM0</accession>
<reference evidence="3" key="1">
    <citation type="submission" date="2022-07" db="EMBL/GenBank/DDBJ databases">
        <authorList>
            <person name="Li W.-J."/>
            <person name="Deng Q.-Q."/>
        </authorList>
    </citation>
    <scope>NUCLEOTIDE SEQUENCE</scope>
    <source>
        <strain evidence="3">SYSU M60031</strain>
    </source>
</reference>
<gene>
    <name evidence="3" type="ORF">NK662_06180</name>
</gene>
<dbReference type="AlphaFoldDB" id="A0AA42BNM0"/>
<dbReference type="InterPro" id="IPR025046">
    <property type="entry name" value="DUF3960"/>
</dbReference>
<dbReference type="InterPro" id="IPR025087">
    <property type="entry name" value="DUF3965"/>
</dbReference>
<evidence type="ECO:0000313" key="3">
    <source>
        <dbReference type="EMBL" id="MCP8968125.1"/>
    </source>
</evidence>
<keyword evidence="4" id="KW-1185">Reference proteome</keyword>
<sequence length="382" mass="45737">MLSVHKEPNWSLVTKQFQEPETFTDLLALLIPEQPYGSGAERAILEWRETQFYKLENLQHFLYYAMHTIRVLPRFHRDEMAAIMRMIRLCQEAGWYEQAYTLLEQEGFSLFVRTALSVEEWDVWKEIAAWNYLIVRWKTGRLTEEDHAVWERVKFCESWALKHAELVSQREMLAFTLFYMCDHIKRMPRQEAERDMMRLAEFCNTYIAEIYTYGFFVDYEAFVKYAAHYQIHEAVLASQRAVLAQVCDLFGYDAGHSYDFISEMGDVMTAADFHFLQQHREFVGKLLSYIMFLEAVRVPSHVLCFESLLAGCKGLRFKEELLRQYVFPYLHESFISFCRYFLRSKRYESIHHILFYWCTDEQRLRLEGMYNLSAVYEKYVCG</sequence>
<evidence type="ECO:0000259" key="1">
    <source>
        <dbReference type="Pfam" id="PF13112"/>
    </source>
</evidence>
<dbReference type="EMBL" id="JANCLT010000003">
    <property type="protein sequence ID" value="MCP8968125.1"/>
    <property type="molecule type" value="Genomic_DNA"/>
</dbReference>
<evidence type="ECO:0000313" key="4">
    <source>
        <dbReference type="Proteomes" id="UP001156102"/>
    </source>
</evidence>
<name>A0AA42BNM0_9BACI</name>
<proteinExistence type="predicted"/>
<evidence type="ECO:0000259" key="2">
    <source>
        <dbReference type="Pfam" id="PF13142"/>
    </source>
</evidence>